<dbReference type="GeneID" id="121214068"/>
<reference evidence="1" key="1">
    <citation type="journal article" date="2020" name="Nat. Genet.">
        <title>Genomic diversifications of five Gossypium allopolyploid species and their impact on cotton improvement.</title>
        <authorList>
            <person name="Chen Z.J."/>
            <person name="Sreedasyam A."/>
            <person name="Ando A."/>
            <person name="Song Q."/>
            <person name="De Santiago L.M."/>
            <person name="Hulse-Kemp A.M."/>
            <person name="Ding M."/>
            <person name="Ye W."/>
            <person name="Kirkbride R.C."/>
            <person name="Jenkins J."/>
            <person name="Plott C."/>
            <person name="Lovell J."/>
            <person name="Lin Y.M."/>
            <person name="Vaughn R."/>
            <person name="Liu B."/>
            <person name="Simpson S."/>
            <person name="Scheffler B.E."/>
            <person name="Wen L."/>
            <person name="Saski C.A."/>
            <person name="Grover C.E."/>
            <person name="Hu G."/>
            <person name="Conover J.L."/>
            <person name="Carlson J.W."/>
            <person name="Shu S."/>
            <person name="Boston L.B."/>
            <person name="Williams M."/>
            <person name="Peterson D.G."/>
            <person name="McGee K."/>
            <person name="Jones D.C."/>
            <person name="Wendel J.F."/>
            <person name="Stelly D.M."/>
            <person name="Grimwood J."/>
            <person name="Schmutz J."/>
        </authorList>
    </citation>
    <scope>NUCLEOTIDE SEQUENCE [LARGE SCALE GENOMIC DNA]</scope>
    <source>
        <strain evidence="1">cv. TM-1</strain>
    </source>
</reference>
<protein>
    <submittedName>
        <fullName evidence="2">Uncharacterized protein</fullName>
    </submittedName>
</protein>
<keyword evidence="1" id="KW-1185">Reference proteome</keyword>
<reference evidence="2" key="2">
    <citation type="submission" date="2025-08" db="UniProtKB">
        <authorList>
            <consortium name="RefSeq"/>
        </authorList>
    </citation>
    <scope>IDENTIFICATION</scope>
</reference>
<evidence type="ECO:0000313" key="1">
    <source>
        <dbReference type="Proteomes" id="UP000818029"/>
    </source>
</evidence>
<dbReference type="RefSeq" id="XP_040943758.1">
    <property type="nucleotide sequence ID" value="XM_041087824.1"/>
</dbReference>
<sequence length="130" mass="14492">MIIGTSMPCVQGPFSPLSRTLASNLLLSHNLRFLLPRDQPAARYGDRRSQVSKHGFFQPPGSLQTPISTKLKGIRGSISRYRCASAYGVWRQEAEAYGGMELPFSCCCSAGERGWLRVCLGLMFWAYWAL</sequence>
<gene>
    <name evidence="2" type="primary">LOC121214068</name>
</gene>
<name>A0ABM2ZM78_GOSHI</name>
<dbReference type="Proteomes" id="UP000818029">
    <property type="component" value="Chromosome A01"/>
</dbReference>
<proteinExistence type="predicted"/>
<evidence type="ECO:0000313" key="2">
    <source>
        <dbReference type="RefSeq" id="XP_040943758.1"/>
    </source>
</evidence>
<organism evidence="1 2">
    <name type="scientific">Gossypium hirsutum</name>
    <name type="common">Upland cotton</name>
    <name type="synonym">Gossypium mexicanum</name>
    <dbReference type="NCBI Taxonomy" id="3635"/>
    <lineage>
        <taxon>Eukaryota</taxon>
        <taxon>Viridiplantae</taxon>
        <taxon>Streptophyta</taxon>
        <taxon>Embryophyta</taxon>
        <taxon>Tracheophyta</taxon>
        <taxon>Spermatophyta</taxon>
        <taxon>Magnoliopsida</taxon>
        <taxon>eudicotyledons</taxon>
        <taxon>Gunneridae</taxon>
        <taxon>Pentapetalae</taxon>
        <taxon>rosids</taxon>
        <taxon>malvids</taxon>
        <taxon>Malvales</taxon>
        <taxon>Malvaceae</taxon>
        <taxon>Malvoideae</taxon>
        <taxon>Gossypium</taxon>
    </lineage>
</organism>
<accession>A0ABM2ZM78</accession>